<dbReference type="EMBL" id="CP009122">
    <property type="protein sequence ID" value="AJA10918.1"/>
    <property type="molecule type" value="Genomic_DNA"/>
</dbReference>
<sequence>MSTSTLLIVSAALRSHGAGDRNRPVPSGPLNGRSRALTHLIQISGAATRLIRSGSPKDGQDQVAVQEAVTDRLCQRPARAAGAALAIGQRPLTLFPNPRAGSRQFLRRAATAGSPDTLFIGRASLALASFATLFFAGSALAQTAETSAEAPPLVIELDPAEVRAPAPQRIGGSGPQPCVIVDIAGTRAGHLDCATGHLQEAARAAQAESRVGLEAPTPGAGSPDVQLGVAHQAATRLRMGDALGRSVHPERPNSRPPSTRGPR</sequence>
<dbReference type="AlphaFoldDB" id="A0A0A7PNU9"/>
<reference evidence="2 3" key="1">
    <citation type="journal article" date="2015" name="Int. J. Syst. Evol. Microbiol.">
        <title>Description of Sphingopyxis fribergensis sp. nov. - a soil bacterium with the ability to degrade styrene and phenylacetic acid.</title>
        <authorList>
            <person name="Oelschlagel M."/>
            <person name="Ruckert C."/>
            <person name="Kalinowski J."/>
            <person name="Schmidt G."/>
            <person name="Schlomann M."/>
            <person name="Tischler D."/>
        </authorList>
    </citation>
    <scope>NUCLEOTIDE SEQUENCE [LARGE SCALE GENOMIC DNA]</scope>
    <source>
        <strain evidence="2 3">Kp5.2</strain>
    </source>
</reference>
<feature type="region of interest" description="Disordered" evidence="1">
    <location>
        <begin position="238"/>
        <end position="263"/>
    </location>
</feature>
<feature type="region of interest" description="Disordered" evidence="1">
    <location>
        <begin position="207"/>
        <end position="226"/>
    </location>
</feature>
<protein>
    <submittedName>
        <fullName evidence="2">Uncharacterized protein</fullName>
    </submittedName>
</protein>
<organism evidence="2 3">
    <name type="scientific">Sphingopyxis fribergensis</name>
    <dbReference type="NCBI Taxonomy" id="1515612"/>
    <lineage>
        <taxon>Bacteria</taxon>
        <taxon>Pseudomonadati</taxon>
        <taxon>Pseudomonadota</taxon>
        <taxon>Alphaproteobacteria</taxon>
        <taxon>Sphingomonadales</taxon>
        <taxon>Sphingomonadaceae</taxon>
        <taxon>Sphingopyxis</taxon>
    </lineage>
</organism>
<dbReference type="STRING" id="1515612.SKP52_20260"/>
<name>A0A0A7PNU9_9SPHN</name>
<dbReference type="Proteomes" id="UP000030907">
    <property type="component" value="Chromosome"/>
</dbReference>
<accession>A0A0A7PNU9</accession>
<gene>
    <name evidence="2" type="ORF">SKP52_20260</name>
</gene>
<evidence type="ECO:0000313" key="3">
    <source>
        <dbReference type="Proteomes" id="UP000030907"/>
    </source>
</evidence>
<evidence type="ECO:0000256" key="1">
    <source>
        <dbReference type="SAM" id="MobiDB-lite"/>
    </source>
</evidence>
<dbReference type="HOGENOM" id="CLU_1057289_0_0_5"/>
<proteinExistence type="predicted"/>
<keyword evidence="3" id="KW-1185">Reference proteome</keyword>
<evidence type="ECO:0000313" key="2">
    <source>
        <dbReference type="EMBL" id="AJA10918.1"/>
    </source>
</evidence>
<dbReference type="KEGG" id="sphk:SKP52_20260"/>